<comment type="caution">
    <text evidence="1">The sequence shown here is derived from an EMBL/GenBank/DDBJ whole genome shotgun (WGS) entry which is preliminary data.</text>
</comment>
<reference evidence="1 2" key="1">
    <citation type="submission" date="2024-04" db="EMBL/GenBank/DDBJ databases">
        <authorList>
            <person name="Suleimanova A.D."/>
            <person name="Pudova D.S."/>
            <person name="Shagimardanova E.I."/>
            <person name="Sharipova M.R."/>
        </authorList>
    </citation>
    <scope>NUCLEOTIDE SEQUENCE [LARGE SCALE GENOMIC DNA]</scope>
    <source>
        <strain evidence="1 2">3.1</strain>
    </source>
</reference>
<accession>A0ABU9MV71</accession>
<dbReference type="SUPFAM" id="SSF55724">
    <property type="entry name" value="Mog1p/PsbP-like"/>
    <property type="match status" value="1"/>
</dbReference>
<dbReference type="EMBL" id="JBCGBG010000008">
    <property type="protein sequence ID" value="MEL7698050.1"/>
    <property type="molecule type" value="Genomic_DNA"/>
</dbReference>
<dbReference type="Gene3D" id="3.40.1000.10">
    <property type="entry name" value="Mog1/PsbP, alpha/beta/alpha sandwich"/>
    <property type="match status" value="1"/>
</dbReference>
<dbReference type="InterPro" id="IPR014894">
    <property type="entry name" value="DcrB/EagT6"/>
</dbReference>
<name>A0ABU9MV71_9GAMM</name>
<evidence type="ECO:0000313" key="1">
    <source>
        <dbReference type="EMBL" id="MEL7698050.1"/>
    </source>
</evidence>
<dbReference type="RefSeq" id="WP_238585856.1">
    <property type="nucleotide sequence ID" value="NZ_JBCGBG010000008.1"/>
</dbReference>
<dbReference type="Proteomes" id="UP001468095">
    <property type="component" value="Unassembled WGS sequence"/>
</dbReference>
<gene>
    <name evidence="1" type="ORF">AABB92_20630</name>
</gene>
<protein>
    <submittedName>
        <fullName evidence="1">DcrB-related protein</fullName>
    </submittedName>
</protein>
<evidence type="ECO:0000313" key="2">
    <source>
        <dbReference type="Proteomes" id="UP001468095"/>
    </source>
</evidence>
<sequence length="152" mass="17441">MKEKWKKKMNNQICKFSEGMVTIPEGYTERTLNTLADKRSVLPPITLSRDALGNHNCTEEYIESQLGMLSKQVKDWQQAPGESITLGDNVATGLLISYNFLRPDNHRQYQKQAIFTFNTDDLLIFTLSKASPITDKEMQCFTDTLNSFRTHD</sequence>
<keyword evidence="2" id="KW-1185">Reference proteome</keyword>
<dbReference type="Pfam" id="PF08786">
    <property type="entry name" value="DcrB"/>
    <property type="match status" value="1"/>
</dbReference>
<organism evidence="1 2">
    <name type="scientific">Pantoea brenneri</name>
    <dbReference type="NCBI Taxonomy" id="472694"/>
    <lineage>
        <taxon>Bacteria</taxon>
        <taxon>Pseudomonadati</taxon>
        <taxon>Pseudomonadota</taxon>
        <taxon>Gammaproteobacteria</taxon>
        <taxon>Enterobacterales</taxon>
        <taxon>Erwiniaceae</taxon>
        <taxon>Pantoea</taxon>
    </lineage>
</organism>
<dbReference type="InterPro" id="IPR016123">
    <property type="entry name" value="Mog1/PsbP_a/b/a-sand"/>
</dbReference>
<proteinExistence type="predicted"/>